<organism evidence="2">
    <name type="scientific">marine sediment metagenome</name>
    <dbReference type="NCBI Taxonomy" id="412755"/>
    <lineage>
        <taxon>unclassified sequences</taxon>
        <taxon>metagenomes</taxon>
        <taxon>ecological metagenomes</taxon>
    </lineage>
</organism>
<comment type="caution">
    <text evidence="2">The sequence shown here is derived from an EMBL/GenBank/DDBJ whole genome shotgun (WGS) entry which is preliminary data.</text>
</comment>
<dbReference type="EMBL" id="LAZR01020173">
    <property type="protein sequence ID" value="KKL89845.1"/>
    <property type="molecule type" value="Genomic_DNA"/>
</dbReference>
<proteinExistence type="predicted"/>
<gene>
    <name evidence="2" type="ORF">LCGC14_1910650</name>
</gene>
<feature type="non-terminal residue" evidence="2">
    <location>
        <position position="1"/>
    </location>
</feature>
<reference evidence="2" key="1">
    <citation type="journal article" date="2015" name="Nature">
        <title>Complex archaea that bridge the gap between prokaryotes and eukaryotes.</title>
        <authorList>
            <person name="Spang A."/>
            <person name="Saw J.H."/>
            <person name="Jorgensen S.L."/>
            <person name="Zaremba-Niedzwiedzka K."/>
            <person name="Martijn J."/>
            <person name="Lind A.E."/>
            <person name="van Eijk R."/>
            <person name="Schleper C."/>
            <person name="Guy L."/>
            <person name="Ettema T.J."/>
        </authorList>
    </citation>
    <scope>NUCLEOTIDE SEQUENCE</scope>
</reference>
<protein>
    <submittedName>
        <fullName evidence="2">Uncharacterized protein</fullName>
    </submittedName>
</protein>
<evidence type="ECO:0000313" key="2">
    <source>
        <dbReference type="EMBL" id="KKL89845.1"/>
    </source>
</evidence>
<dbReference type="AlphaFoldDB" id="A0A0F9I7R2"/>
<evidence type="ECO:0000256" key="1">
    <source>
        <dbReference type="SAM" id="MobiDB-lite"/>
    </source>
</evidence>
<name>A0A0F9I7R2_9ZZZZ</name>
<feature type="region of interest" description="Disordered" evidence="1">
    <location>
        <begin position="44"/>
        <end position="76"/>
    </location>
</feature>
<sequence length="76" mass="8173">AEQLKEAGMPGNKALELSMNAYKGANLEVETQRIAIKGLKEREQTLGGKRSSHKTTEAANLSGPETIAAVKREHGK</sequence>
<accession>A0A0F9I7R2</accession>